<dbReference type="CDD" id="cd22584">
    <property type="entry name" value="Rcat_RBR_unk"/>
    <property type="match status" value="1"/>
</dbReference>
<evidence type="ECO:0000259" key="10">
    <source>
        <dbReference type="PROSITE" id="PS51873"/>
    </source>
</evidence>
<reference evidence="11 12" key="1">
    <citation type="journal article" date="2015" name="Genome Biol. Evol.">
        <title>Comparative Genomics of a Bacterivorous Green Alga Reveals Evolutionary Causalities and Consequences of Phago-Mixotrophic Mode of Nutrition.</title>
        <authorList>
            <person name="Burns J.A."/>
            <person name="Paasch A."/>
            <person name="Narechania A."/>
            <person name="Kim E."/>
        </authorList>
    </citation>
    <scope>NUCLEOTIDE SEQUENCE [LARGE SCALE GENOMIC DNA]</scope>
    <source>
        <strain evidence="11 12">PLY_AMNH</strain>
    </source>
</reference>
<protein>
    <recommendedName>
        <fullName evidence="2">RBR-type E3 ubiquitin transferase</fullName>
        <ecNumber evidence="2">2.3.2.31</ecNumber>
    </recommendedName>
</protein>
<evidence type="ECO:0000256" key="8">
    <source>
        <dbReference type="ARBA" id="ARBA00022833"/>
    </source>
</evidence>
<keyword evidence="8" id="KW-0862">Zinc</keyword>
<dbReference type="InterPro" id="IPR002867">
    <property type="entry name" value="IBR_dom"/>
</dbReference>
<feature type="compositionally biased region" description="Basic and acidic residues" evidence="9">
    <location>
        <begin position="1"/>
        <end position="12"/>
    </location>
</feature>
<feature type="domain" description="RING-type" evidence="10">
    <location>
        <begin position="296"/>
        <end position="545"/>
    </location>
</feature>
<evidence type="ECO:0000256" key="6">
    <source>
        <dbReference type="ARBA" id="ARBA00022771"/>
    </source>
</evidence>
<dbReference type="PANTHER" id="PTHR11685">
    <property type="entry name" value="RBR FAMILY RING FINGER AND IBR DOMAIN-CONTAINING"/>
    <property type="match status" value="1"/>
</dbReference>
<keyword evidence="3" id="KW-0808">Transferase</keyword>
<evidence type="ECO:0000256" key="4">
    <source>
        <dbReference type="ARBA" id="ARBA00022723"/>
    </source>
</evidence>
<keyword evidence="6" id="KW-0863">Zinc-finger</keyword>
<proteinExistence type="predicted"/>
<dbReference type="SUPFAM" id="SSF57850">
    <property type="entry name" value="RING/U-box"/>
    <property type="match status" value="1"/>
</dbReference>
<name>A0AAE0GBL9_9CHLO</name>
<comment type="caution">
    <text evidence="11">The sequence shown here is derived from an EMBL/GenBank/DDBJ whole genome shotgun (WGS) entry which is preliminary data.</text>
</comment>
<dbReference type="SMART" id="SM00647">
    <property type="entry name" value="IBR"/>
    <property type="match status" value="2"/>
</dbReference>
<evidence type="ECO:0000256" key="5">
    <source>
        <dbReference type="ARBA" id="ARBA00022737"/>
    </source>
</evidence>
<dbReference type="InterPro" id="IPR031127">
    <property type="entry name" value="E3_UB_ligase_RBR"/>
</dbReference>
<dbReference type="Proteomes" id="UP001190700">
    <property type="component" value="Unassembled WGS sequence"/>
</dbReference>
<comment type="catalytic activity">
    <reaction evidence="1">
        <text>[E2 ubiquitin-conjugating enzyme]-S-ubiquitinyl-L-cysteine + [acceptor protein]-L-lysine = [E2 ubiquitin-conjugating enzyme]-L-cysteine + [acceptor protein]-N(6)-ubiquitinyl-L-lysine.</text>
        <dbReference type="EC" id="2.3.2.31"/>
    </reaction>
</comment>
<dbReference type="EC" id="2.3.2.31" evidence="2"/>
<feature type="region of interest" description="Disordered" evidence="9">
    <location>
        <begin position="1"/>
        <end position="51"/>
    </location>
</feature>
<keyword evidence="5" id="KW-0677">Repeat</keyword>
<evidence type="ECO:0000256" key="2">
    <source>
        <dbReference type="ARBA" id="ARBA00012251"/>
    </source>
</evidence>
<keyword evidence="4" id="KW-0479">Metal-binding</keyword>
<feature type="compositionally biased region" description="Basic and acidic residues" evidence="9">
    <location>
        <begin position="18"/>
        <end position="51"/>
    </location>
</feature>
<dbReference type="AlphaFoldDB" id="A0AAE0GBL9"/>
<evidence type="ECO:0000256" key="9">
    <source>
        <dbReference type="SAM" id="MobiDB-lite"/>
    </source>
</evidence>
<evidence type="ECO:0000256" key="7">
    <source>
        <dbReference type="ARBA" id="ARBA00022786"/>
    </source>
</evidence>
<dbReference type="GO" id="GO:0008270">
    <property type="term" value="F:zinc ion binding"/>
    <property type="evidence" value="ECO:0007669"/>
    <property type="project" value="UniProtKB-KW"/>
</dbReference>
<dbReference type="GO" id="GO:0016567">
    <property type="term" value="P:protein ubiquitination"/>
    <property type="evidence" value="ECO:0007669"/>
    <property type="project" value="InterPro"/>
</dbReference>
<dbReference type="PROSITE" id="PS51873">
    <property type="entry name" value="TRIAD"/>
    <property type="match status" value="1"/>
</dbReference>
<dbReference type="Gene3D" id="1.20.120.1750">
    <property type="match status" value="1"/>
</dbReference>
<dbReference type="Pfam" id="PF26200">
    <property type="entry name" value="Rcat_RNF216"/>
    <property type="match status" value="1"/>
</dbReference>
<keyword evidence="12" id="KW-1185">Reference proteome</keyword>
<evidence type="ECO:0000256" key="1">
    <source>
        <dbReference type="ARBA" id="ARBA00001798"/>
    </source>
</evidence>
<organism evidence="11 12">
    <name type="scientific">Cymbomonas tetramitiformis</name>
    <dbReference type="NCBI Taxonomy" id="36881"/>
    <lineage>
        <taxon>Eukaryota</taxon>
        <taxon>Viridiplantae</taxon>
        <taxon>Chlorophyta</taxon>
        <taxon>Pyramimonadophyceae</taxon>
        <taxon>Pyramimonadales</taxon>
        <taxon>Pyramimonadaceae</taxon>
        <taxon>Cymbomonas</taxon>
    </lineage>
</organism>
<evidence type="ECO:0000256" key="3">
    <source>
        <dbReference type="ARBA" id="ARBA00022679"/>
    </source>
</evidence>
<evidence type="ECO:0000313" key="12">
    <source>
        <dbReference type="Proteomes" id="UP001190700"/>
    </source>
</evidence>
<gene>
    <name evidence="11" type="ORF">CYMTET_16683</name>
</gene>
<dbReference type="Pfam" id="PF01485">
    <property type="entry name" value="IBR"/>
    <property type="match status" value="1"/>
</dbReference>
<evidence type="ECO:0000313" key="11">
    <source>
        <dbReference type="EMBL" id="KAK3275174.1"/>
    </source>
</evidence>
<keyword evidence="7" id="KW-0833">Ubl conjugation pathway</keyword>
<sequence length="665" mass="75167">MSRLQKPFERKEQRGRRVRDEFEAMLRKERKREESQQRERQQRERQQRERQDRAFTIINQRVMEWRFSQFFEKRSRRERRPALLGTVPDVDGNRVSTEVDDTSEHEVASIELEAKKVLVKEFARLLRQFFSECAPDDEALLAEGIECALYRVSRCASESELEAKKVLVKEFARLLRQFFSECAPDDEALLAEGIECALYRVSRCASGSELEAKKVLVKEFARLLRQSFSECAPDDEALLAEGIECDLYRVSRCASGSQEEEKLATSIVCKDLSLGFSGWSCALQQRLKWWRVHWKDTRLCVVCWTAAPGRNRGYDRRQRSLSPESSGISSRCNHDRQVCRKCLEADLKTCVEDSARMTSTGIACMFRDVCKSSTPISDLGGHLSDSDFDRLASFALSKAQETHPDVLCWCPNAECSMLLRSASWTSGHSVVPVPAETAHQTTEVTKISGGEWQCPACETDICARCKGMHHPEEPDCAMGRLDTKLQMLAGRQGWRQCPKCCMMVEKTAACDHISCRCGQEFCYACGDAYDFSHVCHKASWHIRTAAIDDDESNHESDFDEPEDQDVCVSDEMARLQDDALFNLLLLDPEAIQNVVFIGQEGKGKSLLGPFLDGNVANFLISDGEYPQYVSRDIAEFGESALREGKGGGSVQSVATYIVQSVAHLS</sequence>
<accession>A0AAE0GBL9</accession>
<dbReference type="InterPro" id="IPR044066">
    <property type="entry name" value="TRIAD_supradom"/>
</dbReference>
<dbReference type="EMBL" id="LGRX02007371">
    <property type="protein sequence ID" value="KAK3275174.1"/>
    <property type="molecule type" value="Genomic_DNA"/>
</dbReference>
<dbReference type="GO" id="GO:0061630">
    <property type="term" value="F:ubiquitin protein ligase activity"/>
    <property type="evidence" value="ECO:0007669"/>
    <property type="project" value="UniProtKB-EC"/>
</dbReference>